<dbReference type="RefSeq" id="XP_024738406.1">
    <property type="nucleotide sequence ID" value="XM_024880002.1"/>
</dbReference>
<dbReference type="Proteomes" id="UP000235371">
    <property type="component" value="Unassembled WGS sequence"/>
</dbReference>
<feature type="compositionally biased region" description="Acidic residues" evidence="10">
    <location>
        <begin position="436"/>
        <end position="446"/>
    </location>
</feature>
<dbReference type="GO" id="GO:0033698">
    <property type="term" value="C:Rpd3L complex"/>
    <property type="evidence" value="ECO:0007669"/>
    <property type="project" value="UniProtKB-ARBA"/>
</dbReference>
<evidence type="ECO:0000256" key="6">
    <source>
        <dbReference type="ARBA" id="ARBA00023015"/>
    </source>
</evidence>
<dbReference type="GeneID" id="36588079"/>
<dbReference type="InterPro" id="IPR003084">
    <property type="entry name" value="HDAC_I/II"/>
</dbReference>
<evidence type="ECO:0000256" key="1">
    <source>
        <dbReference type="ARBA" id="ARBA00004123"/>
    </source>
</evidence>
<keyword evidence="7" id="KW-0804">Transcription</keyword>
<evidence type="ECO:0000256" key="5">
    <source>
        <dbReference type="ARBA" id="ARBA00022853"/>
    </source>
</evidence>
<dbReference type="InterPro" id="IPR000286">
    <property type="entry name" value="HDACs"/>
</dbReference>
<evidence type="ECO:0000256" key="9">
    <source>
        <dbReference type="ARBA" id="ARBA00061569"/>
    </source>
</evidence>
<evidence type="ECO:0000313" key="12">
    <source>
        <dbReference type="EMBL" id="PMD61502.1"/>
    </source>
</evidence>
<evidence type="ECO:0000256" key="4">
    <source>
        <dbReference type="ARBA" id="ARBA00022801"/>
    </source>
</evidence>
<evidence type="ECO:0000313" key="13">
    <source>
        <dbReference type="Proteomes" id="UP000235371"/>
    </source>
</evidence>
<keyword evidence="5" id="KW-0156">Chromatin regulator</keyword>
<feature type="compositionally biased region" description="Basic and acidic residues" evidence="10">
    <location>
        <begin position="419"/>
        <end position="435"/>
    </location>
</feature>
<organism evidence="12 13">
    <name type="scientific">Hyaloscypha bicolor E</name>
    <dbReference type="NCBI Taxonomy" id="1095630"/>
    <lineage>
        <taxon>Eukaryota</taxon>
        <taxon>Fungi</taxon>
        <taxon>Dikarya</taxon>
        <taxon>Ascomycota</taxon>
        <taxon>Pezizomycotina</taxon>
        <taxon>Leotiomycetes</taxon>
        <taxon>Helotiales</taxon>
        <taxon>Hyaloscyphaceae</taxon>
        <taxon>Hyaloscypha</taxon>
        <taxon>Hyaloscypha bicolor</taxon>
    </lineage>
</organism>
<keyword evidence="3" id="KW-0678">Repressor</keyword>
<sequence>MTSFAAPVDEPPANGPSTKKRVAYFYDSDVGNYAYVAGHPMKPHRIRLAHSLIMNYGVYQKMEIYRAKPATRHEMTQFHTDEYIDFLQKVTPDNMDNFAKEQGKYNVGDDCPVFDGLFDFCGISAGGSMEGAARLNRGKCDIAINWAGGLHHAKKSEASGFCYVNDIVLGIIELLRFKKRVLYIDIDVHHGDGVEEAFYTTDRVMTVSFHKYGEYFPGTGELRDIGVGAGKNYAVNFPLRDGIDDATYKSIFEPVIQAVMTYYQPEAIVLQCGGDSLSGDRLGCFNLSMKGHANCVTFVKSFNVPTLVLGGGGYTMRNVARTWAYETGRLVGMDLDRTLPYNEYYEYYGPDYDLDVKASNMENANSRDYLEKIKTQVINNLRKTGPPSVQMTDVPRTTITGGTEDDEDIADDMDEDDNKDVRSTKRRWDQRIARDDEFEESDDEEQDRANGVRQQNGAVKRRNIMDYQNPNPAASDVEMDSGIPTPARAEADDAVTAMATEANAEVNAEIMEQKTLDATIESGEQGPSNAPSRAHSPKPTIDTEGDVDMTGAGPVPEVKAPSPLSIPASSPKAAVGPAAPAAAPVEPVSESTDPAVVKEEGDAERTDADVTAEASTELAEQSQT</sequence>
<dbReference type="PRINTS" id="PR01271">
    <property type="entry name" value="HISDACETLASE"/>
</dbReference>
<dbReference type="InterPro" id="IPR023696">
    <property type="entry name" value="Ureohydrolase_dom_sf"/>
</dbReference>
<dbReference type="GO" id="GO:0032221">
    <property type="term" value="C:Rpd3S complex"/>
    <property type="evidence" value="ECO:0007669"/>
    <property type="project" value="UniProtKB-ARBA"/>
</dbReference>
<dbReference type="InParanoid" id="A0A2J6TES1"/>
<proteinExistence type="inferred from homology"/>
<dbReference type="PANTHER" id="PTHR10625">
    <property type="entry name" value="HISTONE DEACETYLASE HDAC1-RELATED"/>
    <property type="match status" value="1"/>
</dbReference>
<feature type="region of interest" description="Disordered" evidence="10">
    <location>
        <begin position="381"/>
        <end position="481"/>
    </location>
</feature>
<dbReference type="InterPro" id="IPR037138">
    <property type="entry name" value="His_deacetylse_dom_sf"/>
</dbReference>
<dbReference type="AlphaFoldDB" id="A0A2J6TES1"/>
<feature type="compositionally biased region" description="Acidic residues" evidence="10">
    <location>
        <begin position="403"/>
        <end position="418"/>
    </location>
</feature>
<feature type="region of interest" description="Disordered" evidence="10">
    <location>
        <begin position="512"/>
        <end position="624"/>
    </location>
</feature>
<evidence type="ECO:0000256" key="7">
    <source>
        <dbReference type="ARBA" id="ARBA00023163"/>
    </source>
</evidence>
<evidence type="ECO:0000256" key="8">
    <source>
        <dbReference type="ARBA" id="ARBA00023242"/>
    </source>
</evidence>
<dbReference type="PANTHER" id="PTHR10625:SF10">
    <property type="entry name" value="HISTONE DEACETYLASE HDAC1"/>
    <property type="match status" value="1"/>
</dbReference>
<dbReference type="STRING" id="1095630.A0A2J6TES1"/>
<keyword evidence="4" id="KW-0378">Hydrolase</keyword>
<keyword evidence="13" id="KW-1185">Reference proteome</keyword>
<dbReference type="SUPFAM" id="SSF52768">
    <property type="entry name" value="Arginase/deacetylase"/>
    <property type="match status" value="1"/>
</dbReference>
<feature type="compositionally biased region" description="Low complexity" evidence="10">
    <location>
        <begin position="560"/>
        <end position="589"/>
    </location>
</feature>
<comment type="subcellular location">
    <subcellularLocation>
        <location evidence="1">Nucleus</location>
    </subcellularLocation>
</comment>
<accession>A0A2J6TES1</accession>
<dbReference type="PRINTS" id="PR01270">
    <property type="entry name" value="HDASUPER"/>
</dbReference>
<reference evidence="12 13" key="1">
    <citation type="submission" date="2016-04" db="EMBL/GenBank/DDBJ databases">
        <title>A degradative enzymes factory behind the ericoid mycorrhizal symbiosis.</title>
        <authorList>
            <consortium name="DOE Joint Genome Institute"/>
            <person name="Martino E."/>
            <person name="Morin E."/>
            <person name="Grelet G."/>
            <person name="Kuo A."/>
            <person name="Kohler A."/>
            <person name="Daghino S."/>
            <person name="Barry K."/>
            <person name="Choi C."/>
            <person name="Cichocki N."/>
            <person name="Clum A."/>
            <person name="Copeland A."/>
            <person name="Hainaut M."/>
            <person name="Haridas S."/>
            <person name="Labutti K."/>
            <person name="Lindquist E."/>
            <person name="Lipzen A."/>
            <person name="Khouja H.-R."/>
            <person name="Murat C."/>
            <person name="Ohm R."/>
            <person name="Olson A."/>
            <person name="Spatafora J."/>
            <person name="Veneault-Fourrey C."/>
            <person name="Henrissat B."/>
            <person name="Grigoriev I."/>
            <person name="Martin F."/>
            <person name="Perotto S."/>
        </authorList>
    </citation>
    <scope>NUCLEOTIDE SEQUENCE [LARGE SCALE GENOMIC DNA]</scope>
    <source>
        <strain evidence="12 13">E</strain>
    </source>
</reference>
<dbReference type="Gene3D" id="3.40.800.20">
    <property type="entry name" value="Histone deacetylase domain"/>
    <property type="match status" value="1"/>
</dbReference>
<name>A0A2J6TES1_9HELO</name>
<protein>
    <recommendedName>
        <fullName evidence="2">histone deacetylase</fullName>
        <ecNumber evidence="2">3.5.1.98</ecNumber>
    </recommendedName>
</protein>
<gene>
    <name evidence="12" type="ORF">K444DRAFT_611752</name>
</gene>
<evidence type="ECO:0000256" key="2">
    <source>
        <dbReference type="ARBA" id="ARBA00012111"/>
    </source>
</evidence>
<dbReference type="GO" id="GO:0031507">
    <property type="term" value="P:heterochromatin formation"/>
    <property type="evidence" value="ECO:0007669"/>
    <property type="project" value="TreeGrafter"/>
</dbReference>
<dbReference type="FunCoup" id="A0A2J6TES1">
    <property type="interactions" value="1043"/>
</dbReference>
<dbReference type="GO" id="GO:0141221">
    <property type="term" value="F:histone deacetylase activity, hydrolytic mechanism"/>
    <property type="evidence" value="ECO:0007669"/>
    <property type="project" value="UniProtKB-EC"/>
</dbReference>
<evidence type="ECO:0000256" key="3">
    <source>
        <dbReference type="ARBA" id="ARBA00022491"/>
    </source>
</evidence>
<dbReference type="InterPro" id="IPR023801">
    <property type="entry name" value="His_deacetylse_dom"/>
</dbReference>
<evidence type="ECO:0000259" key="11">
    <source>
        <dbReference type="Pfam" id="PF00850"/>
    </source>
</evidence>
<dbReference type="OrthoDB" id="1918432at2759"/>
<feature type="compositionally biased region" description="Polar residues" evidence="10">
    <location>
        <begin position="381"/>
        <end position="391"/>
    </location>
</feature>
<dbReference type="GO" id="GO:0070210">
    <property type="term" value="C:Rpd3L-Expanded complex"/>
    <property type="evidence" value="ECO:0007669"/>
    <property type="project" value="TreeGrafter"/>
</dbReference>
<feature type="domain" description="Histone deacetylase" evidence="11">
    <location>
        <begin position="39"/>
        <end position="327"/>
    </location>
</feature>
<dbReference type="EMBL" id="KZ613786">
    <property type="protein sequence ID" value="PMD61502.1"/>
    <property type="molecule type" value="Genomic_DNA"/>
</dbReference>
<dbReference type="CDD" id="cd10004">
    <property type="entry name" value="RPD3-like"/>
    <property type="match status" value="1"/>
</dbReference>
<dbReference type="Pfam" id="PF00850">
    <property type="entry name" value="Hist_deacetyl"/>
    <property type="match status" value="1"/>
</dbReference>
<dbReference type="FunFam" id="3.40.800.20:FF:000001">
    <property type="entry name" value="Histone deacetylase"/>
    <property type="match status" value="1"/>
</dbReference>
<dbReference type="EC" id="3.5.1.98" evidence="2"/>
<keyword evidence="8" id="KW-0539">Nucleus</keyword>
<comment type="similarity">
    <text evidence="9">Belongs to the histone deacetylase family. HD Type 1 subfamily.</text>
</comment>
<evidence type="ECO:0000256" key="10">
    <source>
        <dbReference type="SAM" id="MobiDB-lite"/>
    </source>
</evidence>
<feature type="compositionally biased region" description="Basic and acidic residues" evidence="10">
    <location>
        <begin position="596"/>
        <end position="608"/>
    </location>
</feature>
<keyword evidence="6" id="KW-0805">Transcription regulation</keyword>